<proteinExistence type="predicted"/>
<feature type="domain" description="RES" evidence="1">
    <location>
        <begin position="43"/>
        <end position="181"/>
    </location>
</feature>
<keyword evidence="3" id="KW-1185">Reference proteome</keyword>
<reference evidence="3" key="1">
    <citation type="submission" date="2016-10" db="EMBL/GenBank/DDBJ databases">
        <authorList>
            <person name="Varghese N."/>
            <person name="Submissions S."/>
        </authorList>
    </citation>
    <scope>NUCLEOTIDE SEQUENCE [LARGE SCALE GENOMIC DNA]</scope>
    <source>
        <strain evidence="3">DSM 45421</strain>
    </source>
</reference>
<name>A0A1G6UA54_9ACTN</name>
<dbReference type="EMBL" id="FMZF01000007">
    <property type="protein sequence ID" value="SDD37576.1"/>
    <property type="molecule type" value="Genomic_DNA"/>
</dbReference>
<organism evidence="2 3">
    <name type="scientific">Geodermatophilus telluris</name>
    <dbReference type="NCBI Taxonomy" id="1190417"/>
    <lineage>
        <taxon>Bacteria</taxon>
        <taxon>Bacillati</taxon>
        <taxon>Actinomycetota</taxon>
        <taxon>Actinomycetes</taxon>
        <taxon>Geodermatophilales</taxon>
        <taxon>Geodermatophilaceae</taxon>
        <taxon>Geodermatophilus</taxon>
    </lineage>
</organism>
<dbReference type="Pfam" id="PF08808">
    <property type="entry name" value="RES"/>
    <property type="match status" value="1"/>
</dbReference>
<dbReference type="InterPro" id="IPR014914">
    <property type="entry name" value="RES_dom"/>
</dbReference>
<accession>A0A1G6UA54</accession>
<dbReference type="AlphaFoldDB" id="A0A1G6UA54"/>
<evidence type="ECO:0000313" key="2">
    <source>
        <dbReference type="EMBL" id="SDD37576.1"/>
    </source>
</evidence>
<evidence type="ECO:0000259" key="1">
    <source>
        <dbReference type="SMART" id="SM00953"/>
    </source>
</evidence>
<evidence type="ECO:0000313" key="3">
    <source>
        <dbReference type="Proteomes" id="UP000199416"/>
    </source>
</evidence>
<sequence length="214" mass="23414">MPAPGAPDSLDPLLTTWEAGKEFHRCYEVDWRPWDFYAGDDTRRSRFSPFIPDGATEPLPVLYGANDFDGAVFETVFHDVPIRGVRRVPHAKLLHRLVTVLIPTRDLTLVDLTSDGLRRLEMEPQELTTCGAPSYPETAAWARALHAHPHRVDGLLWVSRQRNTSQALVLFGDRVSVSDLALAPKVPLTLGAGAGLDAVCAAASRVGITITGLV</sequence>
<dbReference type="SMART" id="SM00953">
    <property type="entry name" value="RES"/>
    <property type="match status" value="1"/>
</dbReference>
<dbReference type="Proteomes" id="UP000199416">
    <property type="component" value="Unassembled WGS sequence"/>
</dbReference>
<dbReference type="STRING" id="1190417.SAMN05660690_4110"/>
<protein>
    <submittedName>
        <fullName evidence="2">RES domain-containing protein</fullName>
    </submittedName>
</protein>
<gene>
    <name evidence="2" type="ORF">SAMN05660690_4110</name>
</gene>